<dbReference type="Proteomes" id="UP000195139">
    <property type="component" value="Unassembled WGS sequence"/>
</dbReference>
<dbReference type="Pfam" id="PF16872">
    <property type="entry name" value="putAbiC"/>
    <property type="match status" value="1"/>
</dbReference>
<evidence type="ECO:0000313" key="4">
    <source>
        <dbReference type="Proteomes" id="UP000195139"/>
    </source>
</evidence>
<comment type="caution">
    <text evidence="3">The sequence shown here is derived from an EMBL/GenBank/DDBJ whole genome shotgun (WGS) entry which is preliminary data.</text>
</comment>
<name>A0A242CI45_9ENTE</name>
<keyword evidence="1" id="KW-0812">Transmembrane</keyword>
<sequence length="313" mass="36725">MLKKKQINMLFLLVILLIFIFLPDLLKLYNSLPFINKVDGNISYFTRLNYVTLVVPFFSAILAFQAFTNTLEIQKEDRENEKKILEERKKEKYYNMTHTDFYNLLNVFSKVQESTDVKKFIISFKKEYNKNLGLVSLSTYTQNQATVTSMEIGHYLRTLHRILKTLNQRLDDNYIDYDQYHMFIGILRTQITAKEFFVIISNCIYSKKSKGMAIQMIGSGIFDDLSLVDILNIPVENSEKFTNEIIDDLLIKSGVTELNKGSELSSEHKICKLSTLLGPIEKLARRKYKLEYINYEENRAFYDSIDYNNFPEN</sequence>
<organism evidence="3">
    <name type="scientific">Candidatus Enterococcus mansonii</name>
    <dbReference type="NCBI Taxonomy" id="1834181"/>
    <lineage>
        <taxon>Bacteria</taxon>
        <taxon>Bacillati</taxon>
        <taxon>Bacillota</taxon>
        <taxon>Bacilli</taxon>
        <taxon>Lactobacillales</taxon>
        <taxon>Enterococcaceae</taxon>
        <taxon>Enterococcus</taxon>
    </lineage>
</organism>
<evidence type="ECO:0000256" key="1">
    <source>
        <dbReference type="SAM" id="Phobius"/>
    </source>
</evidence>
<dbReference type="EMBL" id="NGLE01000001">
    <property type="protein sequence ID" value="OTO09907.1"/>
    <property type="molecule type" value="Genomic_DNA"/>
</dbReference>
<reference evidence="3" key="1">
    <citation type="submission" date="2017-05" db="EMBL/GenBank/DDBJ databases">
        <title>The Genome Sequence of Enterococcus sp. 4G2_DIV0659.</title>
        <authorList>
            <consortium name="The Broad Institute Genomics Platform"/>
            <consortium name="The Broad Institute Genomic Center for Infectious Diseases"/>
            <person name="Earl A."/>
            <person name="Manson A."/>
            <person name="Schwartman J."/>
            <person name="Gilmore M."/>
            <person name="Abouelleil A."/>
            <person name="Cao P."/>
            <person name="Chapman S."/>
            <person name="Cusick C."/>
            <person name="Shea T."/>
            <person name="Young S."/>
            <person name="Neafsey D."/>
            <person name="Nusbaum C."/>
            <person name="Birren B."/>
        </authorList>
    </citation>
    <scope>NUCLEOTIDE SEQUENCE [LARGE SCALE GENOMIC DNA]</scope>
    <source>
        <strain evidence="3">4G2_DIV0659</strain>
    </source>
</reference>
<accession>A0A242CI45</accession>
<evidence type="ECO:0000313" key="2">
    <source>
        <dbReference type="EMBL" id="MEI5995102.1"/>
    </source>
</evidence>
<keyword evidence="4" id="KW-1185">Reference proteome</keyword>
<dbReference type="InterPro" id="IPR031709">
    <property type="entry name" value="PutAbiC"/>
</dbReference>
<dbReference type="AlphaFoldDB" id="A0A242CI45"/>
<feature type="transmembrane region" description="Helical" evidence="1">
    <location>
        <begin position="7"/>
        <end position="28"/>
    </location>
</feature>
<protein>
    <recommendedName>
        <fullName evidence="5">Phage abortive infection protein</fullName>
    </recommendedName>
</protein>
<evidence type="ECO:0000313" key="3">
    <source>
        <dbReference type="EMBL" id="OTO09907.1"/>
    </source>
</evidence>
<feature type="transmembrane region" description="Helical" evidence="1">
    <location>
        <begin position="48"/>
        <end position="68"/>
    </location>
</feature>
<dbReference type="STRING" id="1834181.A5880_000590"/>
<dbReference type="EMBL" id="NGLE02000001">
    <property type="protein sequence ID" value="MEI5995102.1"/>
    <property type="molecule type" value="Genomic_DNA"/>
</dbReference>
<dbReference type="OrthoDB" id="2625696at2"/>
<keyword evidence="1" id="KW-1133">Transmembrane helix</keyword>
<proteinExistence type="predicted"/>
<reference evidence="2 4" key="2">
    <citation type="submission" date="2018-07" db="EMBL/GenBank/DDBJ databases">
        <title>The Genome Sequence of Enterococcus sp. DIV0659b.</title>
        <authorList>
            <consortium name="The Broad Institute Genomics Platform"/>
            <consortium name="The Broad Institute Genomic Center for Infectious Diseases"/>
            <person name="Earl A."/>
            <person name="Manson A."/>
            <person name="Schwartman J."/>
            <person name="Gilmore M."/>
            <person name="Abouelleil A."/>
            <person name="Cao P."/>
            <person name="Chapman S."/>
            <person name="Cusick C."/>
            <person name="Shea T."/>
            <person name="Young S."/>
            <person name="Neafsey D."/>
            <person name="Nusbaum C."/>
            <person name="Birren B."/>
        </authorList>
    </citation>
    <scope>NUCLEOTIDE SEQUENCE [LARGE SCALE GENOMIC DNA]</scope>
    <source>
        <strain evidence="2 4">4G2_DIV0659</strain>
    </source>
</reference>
<keyword evidence="1" id="KW-0472">Membrane</keyword>
<gene>
    <name evidence="3" type="ORF">A5880_000590</name>
    <name evidence="2" type="ORF">A5880_002692</name>
</gene>
<evidence type="ECO:0008006" key="5">
    <source>
        <dbReference type="Google" id="ProtNLM"/>
    </source>
</evidence>